<dbReference type="InterPro" id="IPR001841">
    <property type="entry name" value="Znf_RING"/>
</dbReference>
<evidence type="ECO:0000256" key="12">
    <source>
        <dbReference type="SAM" id="MobiDB-lite"/>
    </source>
</evidence>
<evidence type="ECO:0000313" key="15">
    <source>
        <dbReference type="RefSeq" id="XP_004644604.1"/>
    </source>
</evidence>
<feature type="compositionally biased region" description="Basic and acidic residues" evidence="12">
    <location>
        <begin position="536"/>
        <end position="550"/>
    </location>
</feature>
<evidence type="ECO:0000256" key="6">
    <source>
        <dbReference type="ARBA" id="ARBA00022786"/>
    </source>
</evidence>
<keyword evidence="5 11" id="KW-0863">Zinc-finger</keyword>
<dbReference type="GO" id="GO:0061630">
    <property type="term" value="F:ubiquitin protein ligase activity"/>
    <property type="evidence" value="ECO:0007669"/>
    <property type="project" value="UniProtKB-EC"/>
</dbReference>
<comment type="pathway">
    <text evidence="11">Protein modification; protein ubiquitination.</text>
</comment>
<comment type="similarity">
    <text evidence="11">Belongs to the RNF168 family.</text>
</comment>
<keyword evidence="4 11" id="KW-0227">DNA damage</keyword>
<keyword evidence="14" id="KW-1185">Reference proteome</keyword>
<evidence type="ECO:0000256" key="5">
    <source>
        <dbReference type="ARBA" id="ARBA00022771"/>
    </source>
</evidence>
<feature type="compositionally biased region" description="Polar residues" evidence="12">
    <location>
        <begin position="230"/>
        <end position="242"/>
    </location>
</feature>
<evidence type="ECO:0000256" key="3">
    <source>
        <dbReference type="ARBA" id="ARBA00022723"/>
    </source>
</evidence>
<dbReference type="InterPro" id="IPR013083">
    <property type="entry name" value="Znf_RING/FYVE/PHD"/>
</dbReference>
<dbReference type="GO" id="GO:0031491">
    <property type="term" value="F:nucleosome binding"/>
    <property type="evidence" value="ECO:0007669"/>
    <property type="project" value="TreeGrafter"/>
</dbReference>
<dbReference type="CDD" id="cd16550">
    <property type="entry name" value="RING-HC_RNF168"/>
    <property type="match status" value="1"/>
</dbReference>
<comment type="caution">
    <text evidence="11">According to a well-established model, RNF168 cannot initiate H2A 'Lys-63'-linked ubiquitination and is recruited following RNF8-dependent histone ubiquitination to amplify H2A 'Lys-63'-linked ubiquitination. However, other data suggest that RNF168 is the priming ubiquitin ligase by mediating monoubiquitination of 'Lys-13' and 'Lys-15' of nucleosomal histone H2A (H2AK13Ub and H2AK15Ub respectively). These data suggest that RNF168 might be recruited to DSBs sites in a RNF8-dependent manner by binding to non-histone proteins ubiquitinated via 'Lys-63'-linked and initiates monoubiquitination of H2A, which is then amplified by RNF8. Additional evidences are however required to confirm these data.</text>
</comment>
<comment type="PTM">
    <text evidence="11">Ubiquitinated.</text>
</comment>
<dbReference type="InterPro" id="IPR034725">
    <property type="entry name" value="RNF168"/>
</dbReference>
<dbReference type="Gene3D" id="3.30.40.10">
    <property type="entry name" value="Zinc/RING finger domain, C3HC4 (zinc finger)"/>
    <property type="match status" value="1"/>
</dbReference>
<dbReference type="GO" id="GO:0006302">
    <property type="term" value="P:double-strand break repair"/>
    <property type="evidence" value="ECO:0007669"/>
    <property type="project" value="UniProtKB-UniRule"/>
</dbReference>
<dbReference type="EC" id="2.3.2.27" evidence="11"/>
<dbReference type="InterPro" id="IPR018957">
    <property type="entry name" value="Znf_C3HC4_RING-type"/>
</dbReference>
<feature type="region of interest" description="Disordered" evidence="12">
    <location>
        <begin position="383"/>
        <end position="418"/>
    </location>
</feature>
<keyword evidence="3 11" id="KW-0479">Metal-binding</keyword>
<feature type="compositionally biased region" description="Polar residues" evidence="12">
    <location>
        <begin position="474"/>
        <end position="483"/>
    </location>
</feature>
<dbReference type="SUPFAM" id="SSF57850">
    <property type="entry name" value="RING/U-box"/>
    <property type="match status" value="1"/>
</dbReference>
<feature type="region of interest" description="Disordered" evidence="12">
    <location>
        <begin position="324"/>
        <end position="346"/>
    </location>
</feature>
<dbReference type="GO" id="GO:0016567">
    <property type="term" value="P:protein ubiquitination"/>
    <property type="evidence" value="ECO:0007669"/>
    <property type="project" value="UniProtKB-UniRule"/>
</dbReference>
<feature type="region of interest" description="Disordered" evidence="12">
    <location>
        <begin position="192"/>
        <end position="253"/>
    </location>
</feature>
<keyword evidence="6 11" id="KW-0833">Ubl conjugation pathway</keyword>
<dbReference type="AlphaFoldDB" id="A0A6P3FTT0"/>
<dbReference type="GO" id="GO:0005634">
    <property type="term" value="C:nucleus"/>
    <property type="evidence" value="ECO:0007669"/>
    <property type="project" value="UniProtKB-SubCell"/>
</dbReference>
<dbReference type="GO" id="GO:0006325">
    <property type="term" value="P:chromatin organization"/>
    <property type="evidence" value="ECO:0007669"/>
    <property type="project" value="UniProtKB-KW"/>
</dbReference>
<dbReference type="FunCoup" id="A0A6P3FTT0">
    <property type="interactions" value="2333"/>
</dbReference>
<evidence type="ECO:0000256" key="2">
    <source>
        <dbReference type="ARBA" id="ARBA00022679"/>
    </source>
</evidence>
<dbReference type="FunFam" id="3.30.40.10:FF:000466">
    <property type="entry name" value="E3 ubiquitin-protein ligase RNF168"/>
    <property type="match status" value="1"/>
</dbReference>
<evidence type="ECO:0000256" key="10">
    <source>
        <dbReference type="ARBA" id="ARBA00023242"/>
    </source>
</evidence>
<dbReference type="CDD" id="cd21952">
    <property type="entry name" value="MIU2_RNF168"/>
    <property type="match status" value="1"/>
</dbReference>
<dbReference type="UniPathway" id="UPA00143"/>
<dbReference type="OrthoDB" id="426657at2759"/>
<dbReference type="GO" id="GO:0000151">
    <property type="term" value="C:ubiquitin ligase complex"/>
    <property type="evidence" value="ECO:0007669"/>
    <property type="project" value="UniProtKB-UniRule"/>
</dbReference>
<evidence type="ECO:0000313" key="14">
    <source>
        <dbReference type="Proteomes" id="UP000515203"/>
    </source>
</evidence>
<dbReference type="SMART" id="SM00184">
    <property type="entry name" value="RING"/>
    <property type="match status" value="1"/>
</dbReference>
<keyword evidence="11" id="KW-0832">Ubl conjugation</keyword>
<sequence length="576" mass="66045">MAVSPDAVPTLSECQCPICMEILVEPVTLPCRHTLCNPCFRATVEKASLYCPFCRRRVSSWTRYHTRRNSLINTELWDLIQKHYPTECKRRASGQESEEIDDAQPIRFLSQPGELRREYEEEISKVQAERRATEEEENKASEEYIQRLLAEEEEEERRQAEKRRSEMEEQLKNDEELARKLSININNFHEKSVLASPSNSRKSDPVTTKLQVKNKNKQKNTGDIQKYLSPKSQFGSASQSPAGQEVRKNSVSKTVGSNIAKTLVWQDMEAGDMPTLSPQVSLEVQESSAMSLVDSTMPWLCAYDAVQCLEGKIKTKSDNHDEELCVTNHTGPKDKAPSSQTSSTELGDQAWNGGILPHVTQVTEDCTVETENEESGLLLIDDVSKRKHQEPASEAARDPSCSAKRRKMFPRSYTDEETERNFTQKLIDLEHQLFERHKQEEEDRLLALQLQEEEEKQRKPSWQKGYRDQYELRTASTAPSTAPNGLLTRQSAASRQREAAGEHSLKRQMATEEPRPRRGLRDENWQPFKAQPRPSVSERKMPKSSRDHHSVPRNAQSLQPRNSQKSIFEMFPRCTK</sequence>
<evidence type="ECO:0000256" key="7">
    <source>
        <dbReference type="ARBA" id="ARBA00022833"/>
    </source>
</evidence>
<feature type="compositionally biased region" description="Basic and acidic residues" evidence="12">
    <location>
        <begin position="495"/>
        <end position="524"/>
    </location>
</feature>
<feature type="short sequence motif" description="UMI motif" evidence="11">
    <location>
        <begin position="142"/>
        <end position="150"/>
    </location>
</feature>
<dbReference type="CDD" id="cd22265">
    <property type="entry name" value="UDM1_RNF168"/>
    <property type="match status" value="1"/>
</dbReference>
<accession>A0A6P3FTT0</accession>
<comment type="catalytic activity">
    <reaction evidence="1 11">
        <text>S-ubiquitinyl-[E2 ubiquitin-conjugating enzyme]-L-cysteine + [acceptor protein]-L-lysine = [E2 ubiquitin-conjugating enzyme]-L-cysteine + N(6)-ubiquitinyl-[acceptor protein]-L-lysine.</text>
        <dbReference type="EC" id="2.3.2.27"/>
    </reaction>
</comment>
<name>A0A6P3FTT0_OCTDE</name>
<feature type="compositionally biased region" description="Polar residues" evidence="12">
    <location>
        <begin position="337"/>
        <end position="346"/>
    </location>
</feature>
<evidence type="ECO:0000256" key="4">
    <source>
        <dbReference type="ARBA" id="ARBA00022763"/>
    </source>
</evidence>
<dbReference type="InterPro" id="IPR051657">
    <property type="entry name" value="RNF168/RNF169_E3_ubiq-ligase"/>
</dbReference>
<evidence type="ECO:0000259" key="13">
    <source>
        <dbReference type="PROSITE" id="PS50089"/>
    </source>
</evidence>
<feature type="region of interest" description="Disordered" evidence="12">
    <location>
        <begin position="474"/>
        <end position="576"/>
    </location>
</feature>
<dbReference type="PANTHER" id="PTHR23328">
    <property type="entry name" value="RING-TYPE DOMAIN-CONTAINING PROTEIN"/>
    <property type="match status" value="1"/>
</dbReference>
<dbReference type="GO" id="GO:0043130">
    <property type="term" value="F:ubiquitin binding"/>
    <property type="evidence" value="ECO:0007669"/>
    <property type="project" value="UniProtKB-UniRule"/>
</dbReference>
<dbReference type="CTD" id="165918"/>
<evidence type="ECO:0000256" key="1">
    <source>
        <dbReference type="ARBA" id="ARBA00000900"/>
    </source>
</evidence>
<dbReference type="GO" id="GO:0035861">
    <property type="term" value="C:site of double-strand break"/>
    <property type="evidence" value="ECO:0007669"/>
    <property type="project" value="TreeGrafter"/>
</dbReference>
<evidence type="ECO:0000256" key="8">
    <source>
        <dbReference type="ARBA" id="ARBA00022853"/>
    </source>
</evidence>
<feature type="compositionally biased region" description="Polar residues" evidence="12">
    <location>
        <begin position="553"/>
        <end position="566"/>
    </location>
</feature>
<feature type="region of interest" description="Disordered" evidence="12">
    <location>
        <begin position="150"/>
        <end position="173"/>
    </location>
</feature>
<dbReference type="Proteomes" id="UP000515203">
    <property type="component" value="Unplaced"/>
</dbReference>
<dbReference type="GO" id="GO:0008270">
    <property type="term" value="F:zinc ion binding"/>
    <property type="evidence" value="ECO:0007669"/>
    <property type="project" value="UniProtKB-KW"/>
</dbReference>
<comment type="subcellular location">
    <subcellularLocation>
        <location evidence="11">Nucleus</location>
    </subcellularLocation>
    <text evidence="11">Localizes to double-strand breaks (DSBs) sites of DNA damage.</text>
</comment>
<dbReference type="Pfam" id="PF00097">
    <property type="entry name" value="zf-C3HC4"/>
    <property type="match status" value="1"/>
</dbReference>
<protein>
    <recommendedName>
        <fullName evidence="11">E3 ubiquitin-protein ligase RNF168</fullName>
        <ecNumber evidence="11">2.3.2.27</ecNumber>
    </recommendedName>
    <alternativeName>
        <fullName evidence="11">RING finger protein 168</fullName>
    </alternativeName>
    <alternativeName>
        <fullName evidence="11">RING-type E3 ubiquitin transferase RNF168</fullName>
    </alternativeName>
</protein>
<comment type="function">
    <text evidence="11">E3 ubiquitin-protein ligase required for accumulation of repair proteins to sites of DNA damage. Acts with UBE2N/UBC13 to amplify the RNF8-dependent histone ubiquitination. Recruited to sites of DNA damage at double-strand breaks (DSBs) by binding to ubiquitinated histone H2A and H2AX and amplifies the RNF8-dependent H2A ubiquitination, promoting the formation of 'Lys-63'-linked ubiquitin conjugates. This leads to concentrate ubiquitinated histones H2A and H2AX at DNA lesions to the threshold required for recruitment of TP53BP1 and BRCA1. Also recruited at DNA interstrand cross-links (ICLs) sites and promotes accumulation of 'Lys-63'-linked ubiquitination of histones H2A and H2AX, leading to recruitment of FAAP20 and Fanconi anemia (FA) complex, followed by interstrand cross-link repair. H2A ubiquitination also mediates the ATM-dependent transcriptional silencing at regions flanking DSBs in cis, a mechanism to avoid collision between transcription and repair intermediates. Also involved in class switch recombination in immune system, via its role in regulation of DSBs repair. Following DNA damage, promotes the ubiquitination and degradation of JMJD2A/KDM4A in collaboration with RNF8, leading to unmask H4K20me2 mark and promote the recruitment of TP53BP1 at DNA damage sites. Not able to initiate 'Lys-63'-linked ubiquitination in vitro; possibly due to partial occlusion of the UBE2N/UBC13-binding region. Catalyzes monoubiquitination of 'Lys-13' and 'Lys-15' of nucleosomal histone H2A (H2AK13Ub and H2AK15Ub, respectively).</text>
</comment>
<dbReference type="InParanoid" id="A0A6P3FTT0"/>
<dbReference type="PANTHER" id="PTHR23328:SF1">
    <property type="entry name" value="E3 UBIQUITIN-PROTEIN LIGASE RNF168"/>
    <property type="match status" value="1"/>
</dbReference>
<feature type="short sequence motif" description="LR motif 1" evidence="11">
    <location>
        <begin position="109"/>
        <end position="127"/>
    </location>
</feature>
<gene>
    <name evidence="15" type="primary">Rnf168</name>
    <name evidence="11" type="synonym">RNF168</name>
</gene>
<evidence type="ECO:0000256" key="11">
    <source>
        <dbReference type="HAMAP-Rule" id="MF_03066"/>
    </source>
</evidence>
<dbReference type="GO" id="GO:0045739">
    <property type="term" value="P:positive regulation of DNA repair"/>
    <property type="evidence" value="ECO:0007669"/>
    <property type="project" value="UniProtKB-UniRule"/>
</dbReference>
<comment type="subunit">
    <text evidence="11">Monomer. Interacts with UBE2N/UBC13.</text>
</comment>
<keyword evidence="2 11" id="KW-0808">Transferase</keyword>
<dbReference type="GO" id="GO:0010212">
    <property type="term" value="P:response to ionizing radiation"/>
    <property type="evidence" value="ECO:0007669"/>
    <property type="project" value="UniProtKB-UniRule"/>
</dbReference>
<feature type="domain" description="RING-type" evidence="13">
    <location>
        <begin position="16"/>
        <end position="55"/>
    </location>
</feature>
<comment type="caution">
    <text evidence="11">Lacks conserved residue(s) required for the propagation of feature annotation.</text>
</comment>
<keyword evidence="7 11" id="KW-0862">Zinc</keyword>
<evidence type="ECO:0000256" key="9">
    <source>
        <dbReference type="ARBA" id="ARBA00023204"/>
    </source>
</evidence>
<organism evidence="14 15">
    <name type="scientific">Octodon degus</name>
    <name type="common">Degu</name>
    <name type="synonym">Sciurus degus</name>
    <dbReference type="NCBI Taxonomy" id="10160"/>
    <lineage>
        <taxon>Eukaryota</taxon>
        <taxon>Metazoa</taxon>
        <taxon>Chordata</taxon>
        <taxon>Craniata</taxon>
        <taxon>Vertebrata</taxon>
        <taxon>Euteleostomi</taxon>
        <taxon>Mammalia</taxon>
        <taxon>Eutheria</taxon>
        <taxon>Euarchontoglires</taxon>
        <taxon>Glires</taxon>
        <taxon>Rodentia</taxon>
        <taxon>Hystricomorpha</taxon>
        <taxon>Octodontidae</taxon>
        <taxon>Octodon</taxon>
    </lineage>
</organism>
<dbReference type="RefSeq" id="XP_004644604.1">
    <property type="nucleotide sequence ID" value="XM_004644547.2"/>
</dbReference>
<feature type="compositionally biased region" description="Basic and acidic residues" evidence="12">
    <location>
        <begin position="156"/>
        <end position="173"/>
    </location>
</feature>
<dbReference type="GeneID" id="101582410"/>
<keyword evidence="10 11" id="KW-0539">Nucleus</keyword>
<comment type="domain">
    <text evidence="11">The MIU motif (motif interacting with ubiquitin) mediates the interaction with both 'Lys-48'- and 'Lys-63'-linked ubiquitin chains. The UMI motif mediates interaction with ubiquitin with a preference for 'Lys-63'-linked ubiquitin. The specificity for different types of ubiquitin is mediated by juxtaposition of ubiquitin-binding motifs (MIU and UMI motifs) with LR motifs (LRMs).</text>
</comment>
<comment type="PTM">
    <text evidence="11">Sumoylated with SUMO1 by PIAS4 in response to double-strand breaks (DSBs).</text>
</comment>
<dbReference type="GO" id="GO:0042393">
    <property type="term" value="F:histone binding"/>
    <property type="evidence" value="ECO:0007669"/>
    <property type="project" value="UniProtKB-UniRule"/>
</dbReference>
<reference evidence="15" key="1">
    <citation type="submission" date="2025-08" db="UniProtKB">
        <authorList>
            <consortium name="RefSeq"/>
        </authorList>
    </citation>
    <scope>IDENTIFICATION</scope>
</reference>
<proteinExistence type="inferred from homology"/>
<dbReference type="PROSITE" id="PS50089">
    <property type="entry name" value="ZF_RING_2"/>
    <property type="match status" value="1"/>
</dbReference>
<feature type="short sequence motif" description="MIU motif 1" evidence="11">
    <location>
        <begin position="167"/>
        <end position="190"/>
    </location>
</feature>
<dbReference type="HAMAP" id="MF_03066">
    <property type="entry name" value="RNF168"/>
    <property type="match status" value="1"/>
</dbReference>
<keyword evidence="9 11" id="KW-0234">DNA repair</keyword>
<keyword evidence="8 11" id="KW-0156">Chromatin regulator</keyword>